<dbReference type="AlphaFoldDB" id="E1TJN4"/>
<protein>
    <submittedName>
        <fullName evidence="2">Uncharacterized protein</fullName>
    </submittedName>
</protein>
<dbReference type="HOGENOM" id="CLU_099758_0_0_4"/>
<proteinExistence type="predicted"/>
<reference evidence="2" key="1">
    <citation type="submission" date="2010-09" db="EMBL/GenBank/DDBJ databases">
        <title>Complete sequence of chromosome2 of Burkholderia sp. CCGE1003.</title>
        <authorList>
            <consortium name="US DOE Joint Genome Institute"/>
            <person name="Lucas S."/>
            <person name="Copeland A."/>
            <person name="Lapidus A."/>
            <person name="Cheng J.-F."/>
            <person name="Bruce D."/>
            <person name="Goodwin L."/>
            <person name="Pitluck S."/>
            <person name="Daligault H."/>
            <person name="Davenport K."/>
            <person name="Detter J.C."/>
            <person name="Han C."/>
            <person name="Tapia R."/>
            <person name="Land M."/>
            <person name="Hauser L."/>
            <person name="Jeffries C."/>
            <person name="Kyrpides N."/>
            <person name="Ivanova N."/>
            <person name="Ovchinnikova G."/>
            <person name="Martinez-Romero E."/>
            <person name="Rogel M.A."/>
            <person name="Auchtung J."/>
            <person name="Tiedje J.M."/>
            <person name="Woyke T."/>
        </authorList>
    </citation>
    <scope>NUCLEOTIDE SEQUENCE</scope>
    <source>
        <strain evidence="2">CCGE1003</strain>
    </source>
</reference>
<dbReference type="EMBL" id="CP002218">
    <property type="protein sequence ID" value="ADN59781.1"/>
    <property type="molecule type" value="Genomic_DNA"/>
</dbReference>
<name>E1TJN4_BURSG</name>
<dbReference type="eggNOG" id="ENOG5030CYD">
    <property type="taxonomic scope" value="Bacteria"/>
</dbReference>
<accession>E1TJN4</accession>
<dbReference type="STRING" id="640512.BC1003_3842"/>
<evidence type="ECO:0000256" key="1">
    <source>
        <dbReference type="SAM" id="MobiDB-lite"/>
    </source>
</evidence>
<dbReference type="KEGG" id="bgf:BC1003_3842"/>
<gene>
    <name evidence="2" type="ordered locus">BC1003_3842</name>
</gene>
<sequence>MKDAYERRALLLHLGDVLEAVNRLMNCSSGEQTVDEALAATDSLKGLPLLTQVSSSMTTRNFVRHAVAAFRSWPKELLELELDREQLAREVQRALFVGNAPGWHAYVATLREEVVWFGTGLEAVEQSKADLAAASEDALAPNPLTGETAGARADSSDIESDDHAHARKSRESVESVESVESDPRFYPSWPWKSEV</sequence>
<feature type="compositionally biased region" description="Basic and acidic residues" evidence="1">
    <location>
        <begin position="161"/>
        <end position="173"/>
    </location>
</feature>
<evidence type="ECO:0000313" key="2">
    <source>
        <dbReference type="EMBL" id="ADN59781.1"/>
    </source>
</evidence>
<organism evidence="2">
    <name type="scientific">Burkholderia sp. (strain CCGE1003)</name>
    <dbReference type="NCBI Taxonomy" id="640512"/>
    <lineage>
        <taxon>Bacteria</taxon>
        <taxon>Pseudomonadati</taxon>
        <taxon>Pseudomonadota</taxon>
        <taxon>Betaproteobacteria</taxon>
        <taxon>Burkholderiales</taxon>
        <taxon>Burkholderiaceae</taxon>
        <taxon>Burkholderia</taxon>
    </lineage>
</organism>
<feature type="region of interest" description="Disordered" evidence="1">
    <location>
        <begin position="137"/>
        <end position="195"/>
    </location>
</feature>